<evidence type="ECO:0008006" key="5">
    <source>
        <dbReference type="Google" id="ProtNLM"/>
    </source>
</evidence>
<evidence type="ECO:0000256" key="2">
    <source>
        <dbReference type="SAM" id="SignalP"/>
    </source>
</evidence>
<protein>
    <recommendedName>
        <fullName evidence="5">CHRD domain-containing protein</fullName>
    </recommendedName>
</protein>
<accession>A0ABT4BB44</accession>
<feature type="signal peptide" evidence="2">
    <location>
        <begin position="1"/>
        <end position="26"/>
    </location>
</feature>
<evidence type="ECO:0000313" key="3">
    <source>
        <dbReference type="EMBL" id="MCY1143729.1"/>
    </source>
</evidence>
<keyword evidence="1" id="KW-0472">Membrane</keyword>
<keyword evidence="1" id="KW-1133">Transmembrane helix</keyword>
<reference evidence="3" key="1">
    <citation type="submission" date="2022-11" db="EMBL/GenBank/DDBJ databases">
        <authorList>
            <person name="Somphong A."/>
            <person name="Phongsopitanun W."/>
        </authorList>
    </citation>
    <scope>NUCLEOTIDE SEQUENCE</scope>
    <source>
        <strain evidence="3">Pm04-4</strain>
    </source>
</reference>
<dbReference type="EMBL" id="JAPNTZ010000016">
    <property type="protein sequence ID" value="MCY1143729.1"/>
    <property type="molecule type" value="Genomic_DNA"/>
</dbReference>
<name>A0ABT4BB44_9ACTN</name>
<evidence type="ECO:0000313" key="4">
    <source>
        <dbReference type="Proteomes" id="UP001151002"/>
    </source>
</evidence>
<keyword evidence="1" id="KW-0812">Transmembrane</keyword>
<proteinExistence type="predicted"/>
<gene>
    <name evidence="3" type="ORF">OWR29_37490</name>
</gene>
<evidence type="ECO:0000256" key="1">
    <source>
        <dbReference type="SAM" id="Phobius"/>
    </source>
</evidence>
<feature type="transmembrane region" description="Helical" evidence="1">
    <location>
        <begin position="235"/>
        <end position="254"/>
    </location>
</feature>
<feature type="chain" id="PRO_5045171123" description="CHRD domain-containing protein" evidence="2">
    <location>
        <begin position="27"/>
        <end position="270"/>
    </location>
</feature>
<keyword evidence="2" id="KW-0732">Signal</keyword>
<comment type="caution">
    <text evidence="3">The sequence shown here is derived from an EMBL/GenBank/DDBJ whole genome shotgun (WGS) entry which is preliminary data.</text>
</comment>
<organism evidence="3 4">
    <name type="scientific">Paractinoplanes pyxinae</name>
    <dbReference type="NCBI Taxonomy" id="2997416"/>
    <lineage>
        <taxon>Bacteria</taxon>
        <taxon>Bacillati</taxon>
        <taxon>Actinomycetota</taxon>
        <taxon>Actinomycetes</taxon>
        <taxon>Micromonosporales</taxon>
        <taxon>Micromonosporaceae</taxon>
        <taxon>Paractinoplanes</taxon>
    </lineage>
</organism>
<dbReference type="RefSeq" id="WP_267568257.1">
    <property type="nucleotide sequence ID" value="NZ_JAPNTZ010000016.1"/>
</dbReference>
<dbReference type="Proteomes" id="UP001151002">
    <property type="component" value="Unassembled WGS sequence"/>
</dbReference>
<keyword evidence="4" id="KW-1185">Reference proteome</keyword>
<sequence>MRLRQMLLVGPAAAAILLAAPTAAFADESVHVQLDPLNKSGATGTATLTAMDNGDLKISIRSKGLVPNSPHAQHLHGSTDGMDFHCPDMSADKDGDGYLTTEEGVPMYGDIFVSLTTKGDTTKASGLAVDRMPTADAKGNLSYDRTIASADLPKGTVEHLKDLHIVEHGIDANNNGKYDIDALGESTLAQSAGLKGIPEEATDPANCGMVSGAAAGSIPVGGVATGDGSTRSNTAPLYGFGGLALLGAIGAFVISRRRSFVAPRELRDRS</sequence>